<feature type="domain" description="DUF5060" evidence="2">
    <location>
        <begin position="60"/>
        <end position="119"/>
    </location>
</feature>
<evidence type="ECO:0000259" key="1">
    <source>
        <dbReference type="Pfam" id="PF13204"/>
    </source>
</evidence>
<feature type="domain" description="Apiosidase-like catalytic" evidence="1">
    <location>
        <begin position="151"/>
        <end position="437"/>
    </location>
</feature>
<comment type="caution">
    <text evidence="3">The sequence shown here is derived from an EMBL/GenBank/DDBJ whole genome shotgun (WGS) entry which is preliminary data.</text>
</comment>
<evidence type="ECO:0000313" key="4">
    <source>
        <dbReference type="Proteomes" id="UP000316213"/>
    </source>
</evidence>
<accession>A0A5C5ZVV8</accession>
<dbReference type="OrthoDB" id="127163at2"/>
<dbReference type="InterPro" id="IPR013783">
    <property type="entry name" value="Ig-like_fold"/>
</dbReference>
<dbReference type="InterPro" id="IPR032260">
    <property type="entry name" value="DUF5060"/>
</dbReference>
<evidence type="ECO:0000259" key="2">
    <source>
        <dbReference type="Pfam" id="PF16586"/>
    </source>
</evidence>
<dbReference type="PANTHER" id="PTHR37836:SF2">
    <property type="entry name" value="DUF4038 DOMAIN-CONTAINING PROTEIN"/>
    <property type="match status" value="1"/>
</dbReference>
<dbReference type="InterPro" id="IPR025277">
    <property type="entry name" value="Apiosidase-like_cat_dom"/>
</dbReference>
<dbReference type="SUPFAM" id="SSF51445">
    <property type="entry name" value="(Trans)glycosidases"/>
    <property type="match status" value="1"/>
</dbReference>
<organism evidence="3 4">
    <name type="scientific">Neorhodopirellula pilleata</name>
    <dbReference type="NCBI Taxonomy" id="2714738"/>
    <lineage>
        <taxon>Bacteria</taxon>
        <taxon>Pseudomonadati</taxon>
        <taxon>Planctomycetota</taxon>
        <taxon>Planctomycetia</taxon>
        <taxon>Pirellulales</taxon>
        <taxon>Pirellulaceae</taxon>
        <taxon>Neorhodopirellula</taxon>
    </lineage>
</organism>
<dbReference type="Gene3D" id="3.20.20.80">
    <property type="entry name" value="Glycosidases"/>
    <property type="match status" value="1"/>
</dbReference>
<dbReference type="PANTHER" id="PTHR37836">
    <property type="entry name" value="LMO1036 PROTEIN"/>
    <property type="match status" value="1"/>
</dbReference>
<dbReference type="AlphaFoldDB" id="A0A5C5ZVV8"/>
<sequence length="555" mass="64346">MIQNVSFAVHCPKHLREVALLFAIACLLSTCNLHGIVAAEETTTKPESGQPKIWLDGERNLRFNVQEMPAHPFDIEFLATFQNEDGVSKIVPGFYDGDKQFCVRFALPTSGKWRYTTKSSATVLDGVKGEITIQPAREIEKGGIVVDPKSSRRFVYENGDAYYPIAFECDWLFALDANNESDIPRTRKFVDALAENGFNQIVMNVFAYDVTWKKDDKLDPKYDYGSPTAFPFAGNNDKPDFSSLNVEYFKRLDRVIEYLHHKGIVAHLMIYVWNKRVAWPEANSEADNRYFDYVVHRYQAYPNIVWDISKEALGYGHTDVHYITDRIERLREKDVYDRLITVHDYGYCKRFPEKVDFVSVQLWKSDLNSVMRNVCNDIPGRPILNIEHGGYERGPYEVFNGNYTSPEVCLERAYQCVFAGTYPTHYWQGAAWNVIFPDIQAMPPKDRPKFQYYKHMREFVDRYKLDQLTVSDQKSNAGFCLHDESGQFIYYVPRECEYFGLRLSKEHQGQTMTITWFDPLTGEYSKPEQQTIPQWPAVKKPDGVQFRLLVVEIGK</sequence>
<keyword evidence="4" id="KW-1185">Reference proteome</keyword>
<dbReference type="Pfam" id="PF13204">
    <property type="entry name" value="Apiosidase"/>
    <property type="match status" value="1"/>
</dbReference>
<reference evidence="3 4" key="1">
    <citation type="submission" date="2019-02" db="EMBL/GenBank/DDBJ databases">
        <title>Deep-cultivation of Planctomycetes and their phenomic and genomic characterization uncovers novel biology.</title>
        <authorList>
            <person name="Wiegand S."/>
            <person name="Jogler M."/>
            <person name="Boedeker C."/>
            <person name="Pinto D."/>
            <person name="Vollmers J."/>
            <person name="Rivas-Marin E."/>
            <person name="Kohn T."/>
            <person name="Peeters S.H."/>
            <person name="Heuer A."/>
            <person name="Rast P."/>
            <person name="Oberbeckmann S."/>
            <person name="Bunk B."/>
            <person name="Jeske O."/>
            <person name="Meyerdierks A."/>
            <person name="Storesund J.E."/>
            <person name="Kallscheuer N."/>
            <person name="Luecker S."/>
            <person name="Lage O.M."/>
            <person name="Pohl T."/>
            <person name="Merkel B.J."/>
            <person name="Hornburger P."/>
            <person name="Mueller R.-W."/>
            <person name="Bruemmer F."/>
            <person name="Labrenz M."/>
            <person name="Spormann A.M."/>
            <person name="Op Den Camp H."/>
            <person name="Overmann J."/>
            <person name="Amann R."/>
            <person name="Jetten M.S.M."/>
            <person name="Mascher T."/>
            <person name="Medema M.H."/>
            <person name="Devos D.P."/>
            <person name="Kaster A.-K."/>
            <person name="Ovreas L."/>
            <person name="Rohde M."/>
            <person name="Galperin M.Y."/>
            <person name="Jogler C."/>
        </authorList>
    </citation>
    <scope>NUCLEOTIDE SEQUENCE [LARGE SCALE GENOMIC DNA]</scope>
    <source>
        <strain evidence="3 4">Pla100</strain>
    </source>
</reference>
<gene>
    <name evidence="3" type="ORF">Pla100_51540</name>
</gene>
<dbReference type="Pfam" id="PF16586">
    <property type="entry name" value="DUF5060"/>
    <property type="match status" value="1"/>
</dbReference>
<protein>
    <submittedName>
        <fullName evidence="3">Putative endoglucanase</fullName>
    </submittedName>
</protein>
<evidence type="ECO:0000313" key="3">
    <source>
        <dbReference type="EMBL" id="TWT91712.1"/>
    </source>
</evidence>
<dbReference type="Gene3D" id="2.60.40.10">
    <property type="entry name" value="Immunoglobulins"/>
    <property type="match status" value="1"/>
</dbReference>
<name>A0A5C5ZVV8_9BACT</name>
<proteinExistence type="predicted"/>
<dbReference type="EMBL" id="SJPM01000014">
    <property type="protein sequence ID" value="TWT91712.1"/>
    <property type="molecule type" value="Genomic_DNA"/>
</dbReference>
<dbReference type="InterPro" id="IPR017853">
    <property type="entry name" value="GH"/>
</dbReference>
<dbReference type="Proteomes" id="UP000316213">
    <property type="component" value="Unassembled WGS sequence"/>
</dbReference>
<dbReference type="RefSeq" id="WP_146581159.1">
    <property type="nucleotide sequence ID" value="NZ_SJPM01000014.1"/>
</dbReference>